<keyword evidence="3 6" id="KW-0238">DNA-binding</keyword>
<evidence type="ECO:0000256" key="3">
    <source>
        <dbReference type="ARBA" id="ARBA00023125"/>
    </source>
</evidence>
<dbReference type="InterPro" id="IPR058163">
    <property type="entry name" value="LysR-type_TF_proteobact-type"/>
</dbReference>
<dbReference type="CDD" id="cd08472">
    <property type="entry name" value="PBP2_CrgA_like_3"/>
    <property type="match status" value="1"/>
</dbReference>
<comment type="similarity">
    <text evidence="1">Belongs to the LysR transcriptional regulatory family.</text>
</comment>
<dbReference type="Gene3D" id="3.40.190.10">
    <property type="entry name" value="Periplasmic binding protein-like II"/>
    <property type="match status" value="2"/>
</dbReference>
<keyword evidence="4" id="KW-0804">Transcription</keyword>
<evidence type="ECO:0000256" key="2">
    <source>
        <dbReference type="ARBA" id="ARBA00023015"/>
    </source>
</evidence>
<dbReference type="InterPro" id="IPR005119">
    <property type="entry name" value="LysR_subst-bd"/>
</dbReference>
<keyword evidence="2" id="KW-0805">Transcription regulation</keyword>
<dbReference type="SUPFAM" id="SSF46785">
    <property type="entry name" value="Winged helix' DNA-binding domain"/>
    <property type="match status" value="1"/>
</dbReference>
<dbReference type="Pfam" id="PF00126">
    <property type="entry name" value="HTH_1"/>
    <property type="match status" value="1"/>
</dbReference>
<dbReference type="Proteomes" id="UP001241603">
    <property type="component" value="Unassembled WGS sequence"/>
</dbReference>
<protein>
    <submittedName>
        <fullName evidence="6">DNA-binding transcriptional LysR family regulator</fullName>
    </submittedName>
</protein>
<evidence type="ECO:0000313" key="6">
    <source>
        <dbReference type="EMBL" id="MDQ0438330.1"/>
    </source>
</evidence>
<dbReference type="SUPFAM" id="SSF53850">
    <property type="entry name" value="Periplasmic binding protein-like II"/>
    <property type="match status" value="1"/>
</dbReference>
<dbReference type="RefSeq" id="WP_266349221.1">
    <property type="nucleotide sequence ID" value="NZ_JAPKNG010000003.1"/>
</dbReference>
<keyword evidence="7" id="KW-1185">Reference proteome</keyword>
<name>A0ABU0H7T4_9HYPH</name>
<dbReference type="GO" id="GO:0003677">
    <property type="term" value="F:DNA binding"/>
    <property type="evidence" value="ECO:0007669"/>
    <property type="project" value="UniProtKB-KW"/>
</dbReference>
<dbReference type="EMBL" id="JAUSVO010000003">
    <property type="protein sequence ID" value="MDQ0438330.1"/>
    <property type="molecule type" value="Genomic_DNA"/>
</dbReference>
<accession>A0ABU0H7T4</accession>
<sequence length="306" mass="34292">MDQLLAMRTFVRIAESGTFAKAADLLNLPRSTVSKLISDLEDHLDTKLIQRTTRSVTVTPDGAEYYERALRLLDELNDMDQQARRTKAQPQGKLRVDIGSLLANRILIPALPDFWQRYPDIEVYLGVNDRPVDLVGDAVDCVIRGGALSDSSLIGRRICQLDYVTCASPDYLAQRSGPLHPRELETGHQLVSYFSALSGKVFPLLFERGTERIEVSHSGVALNESTAHLSALLSGLGIGQTFRFAAQPYLDDGQLVPLLDDWTRDCHPLYVVYPSNRHLNAKLRVFIEWVAQTFARVDVRQMLGEQ</sequence>
<dbReference type="Pfam" id="PF03466">
    <property type="entry name" value="LysR_substrate"/>
    <property type="match status" value="1"/>
</dbReference>
<evidence type="ECO:0000313" key="7">
    <source>
        <dbReference type="Proteomes" id="UP001241603"/>
    </source>
</evidence>
<dbReference type="InterPro" id="IPR036390">
    <property type="entry name" value="WH_DNA-bd_sf"/>
</dbReference>
<comment type="caution">
    <text evidence="6">The sequence shown here is derived from an EMBL/GenBank/DDBJ whole genome shotgun (WGS) entry which is preliminary data.</text>
</comment>
<dbReference type="PROSITE" id="PS50931">
    <property type="entry name" value="HTH_LYSR"/>
    <property type="match status" value="1"/>
</dbReference>
<feature type="domain" description="HTH lysR-type" evidence="5">
    <location>
        <begin position="1"/>
        <end position="59"/>
    </location>
</feature>
<evidence type="ECO:0000259" key="5">
    <source>
        <dbReference type="PROSITE" id="PS50931"/>
    </source>
</evidence>
<evidence type="ECO:0000256" key="1">
    <source>
        <dbReference type="ARBA" id="ARBA00009437"/>
    </source>
</evidence>
<dbReference type="PANTHER" id="PTHR30537">
    <property type="entry name" value="HTH-TYPE TRANSCRIPTIONAL REGULATOR"/>
    <property type="match status" value="1"/>
</dbReference>
<proteinExistence type="inferred from homology"/>
<evidence type="ECO:0000256" key="4">
    <source>
        <dbReference type="ARBA" id="ARBA00023163"/>
    </source>
</evidence>
<gene>
    <name evidence="6" type="ORF">QO014_002722</name>
</gene>
<organism evidence="6 7">
    <name type="scientific">Kaistia dalseonensis</name>
    <dbReference type="NCBI Taxonomy" id="410840"/>
    <lineage>
        <taxon>Bacteria</taxon>
        <taxon>Pseudomonadati</taxon>
        <taxon>Pseudomonadota</taxon>
        <taxon>Alphaproteobacteria</taxon>
        <taxon>Hyphomicrobiales</taxon>
        <taxon>Kaistiaceae</taxon>
        <taxon>Kaistia</taxon>
    </lineage>
</organism>
<dbReference type="Gene3D" id="1.10.10.10">
    <property type="entry name" value="Winged helix-like DNA-binding domain superfamily/Winged helix DNA-binding domain"/>
    <property type="match status" value="1"/>
</dbReference>
<dbReference type="InterPro" id="IPR036388">
    <property type="entry name" value="WH-like_DNA-bd_sf"/>
</dbReference>
<dbReference type="PANTHER" id="PTHR30537:SF72">
    <property type="entry name" value="LYSR FAMILY TRANSCRIPTIONAL REGULATOR"/>
    <property type="match status" value="1"/>
</dbReference>
<dbReference type="InterPro" id="IPR000847">
    <property type="entry name" value="LysR_HTH_N"/>
</dbReference>
<reference evidence="6 7" key="1">
    <citation type="submission" date="2023-07" db="EMBL/GenBank/DDBJ databases">
        <title>Genomic Encyclopedia of Type Strains, Phase IV (KMG-IV): sequencing the most valuable type-strain genomes for metagenomic binning, comparative biology and taxonomic classification.</title>
        <authorList>
            <person name="Goeker M."/>
        </authorList>
    </citation>
    <scope>NUCLEOTIDE SEQUENCE [LARGE SCALE GENOMIC DNA]</scope>
    <source>
        <strain evidence="6 7">B6-8</strain>
    </source>
</reference>